<protein>
    <recommendedName>
        <fullName evidence="2">CAP-Gly domain-containing protein</fullName>
    </recommendedName>
</protein>
<dbReference type="SUPFAM" id="SSF74924">
    <property type="entry name" value="Cap-Gly domain"/>
    <property type="match status" value="1"/>
</dbReference>
<comment type="caution">
    <text evidence="3">The sequence shown here is derived from an EMBL/GenBank/DDBJ whole genome shotgun (WGS) entry which is preliminary data.</text>
</comment>
<evidence type="ECO:0000256" key="1">
    <source>
        <dbReference type="SAM" id="MobiDB-lite"/>
    </source>
</evidence>
<evidence type="ECO:0000313" key="4">
    <source>
        <dbReference type="Proteomes" id="UP000717996"/>
    </source>
</evidence>
<dbReference type="AlphaFoldDB" id="A0A9P6YAU7"/>
<dbReference type="Proteomes" id="UP000717996">
    <property type="component" value="Unassembled WGS sequence"/>
</dbReference>
<dbReference type="PROSITE" id="PS50245">
    <property type="entry name" value="CAP_GLY_2"/>
    <property type="match status" value="1"/>
</dbReference>
<reference evidence="3" key="1">
    <citation type="journal article" date="2020" name="Microb. Genom.">
        <title>Genetic diversity of clinical and environmental Mucorales isolates obtained from an investigation of mucormycosis cases among solid organ transplant recipients.</title>
        <authorList>
            <person name="Nguyen M.H."/>
            <person name="Kaul D."/>
            <person name="Muto C."/>
            <person name="Cheng S.J."/>
            <person name="Richter R.A."/>
            <person name="Bruno V.M."/>
            <person name="Liu G."/>
            <person name="Beyhan S."/>
            <person name="Sundermann A.J."/>
            <person name="Mounaud S."/>
            <person name="Pasculle A.W."/>
            <person name="Nierman W.C."/>
            <person name="Driscoll E."/>
            <person name="Cumbie R."/>
            <person name="Clancy C.J."/>
            <person name="Dupont C.L."/>
        </authorList>
    </citation>
    <scope>NUCLEOTIDE SEQUENCE</scope>
    <source>
        <strain evidence="3">GL16</strain>
    </source>
</reference>
<evidence type="ECO:0000259" key="2">
    <source>
        <dbReference type="PROSITE" id="PS50245"/>
    </source>
</evidence>
<dbReference type="InterPro" id="IPR036859">
    <property type="entry name" value="CAP-Gly_dom_sf"/>
</dbReference>
<dbReference type="InterPro" id="IPR000938">
    <property type="entry name" value="CAP-Gly_domain"/>
</dbReference>
<sequence length="229" mass="26726">MFRKAKWISRRLGLKNNVVEKETYEVKEKEVSRERYDMEKQPVEKKMALKPRSVVDSHDLNLLLSMETQARMDALVEKEKTTVRTTTIKFDLPPIPPRLSHPKTRPDRSLAEEGLVENERRSRKRPSWKSLFGEQVEAYVTLDARVRLKLRPLPTFGYVKYIGGVEFGKGEWIGIELDHRGKFYGLSWMFSHPLLVGNCDGSMNGQRYFTTDHHRGIFCKRNDLEAVTE</sequence>
<proteinExistence type="predicted"/>
<dbReference type="EMBL" id="JAANIT010000898">
    <property type="protein sequence ID" value="KAG1543650.1"/>
    <property type="molecule type" value="Genomic_DNA"/>
</dbReference>
<name>A0A9P6YAU7_RHIOR</name>
<dbReference type="OrthoDB" id="2236740at2759"/>
<evidence type="ECO:0000313" key="3">
    <source>
        <dbReference type="EMBL" id="KAG1543650.1"/>
    </source>
</evidence>
<organism evidence="3 4">
    <name type="scientific">Rhizopus oryzae</name>
    <name type="common">Mucormycosis agent</name>
    <name type="synonym">Rhizopus arrhizus var. delemar</name>
    <dbReference type="NCBI Taxonomy" id="64495"/>
    <lineage>
        <taxon>Eukaryota</taxon>
        <taxon>Fungi</taxon>
        <taxon>Fungi incertae sedis</taxon>
        <taxon>Mucoromycota</taxon>
        <taxon>Mucoromycotina</taxon>
        <taxon>Mucoromycetes</taxon>
        <taxon>Mucorales</taxon>
        <taxon>Mucorineae</taxon>
        <taxon>Rhizopodaceae</taxon>
        <taxon>Rhizopus</taxon>
    </lineage>
</organism>
<dbReference type="Gene3D" id="2.30.30.190">
    <property type="entry name" value="CAP Gly-rich-like domain"/>
    <property type="match status" value="1"/>
</dbReference>
<feature type="region of interest" description="Disordered" evidence="1">
    <location>
        <begin position="93"/>
        <end position="121"/>
    </location>
</feature>
<accession>A0A9P6YAU7</accession>
<dbReference type="Pfam" id="PF01302">
    <property type="entry name" value="CAP_GLY"/>
    <property type="match status" value="1"/>
</dbReference>
<gene>
    <name evidence="3" type="ORF">G6F51_006538</name>
</gene>
<dbReference type="SMART" id="SM01052">
    <property type="entry name" value="CAP_GLY"/>
    <property type="match status" value="1"/>
</dbReference>
<feature type="domain" description="CAP-Gly" evidence="2">
    <location>
        <begin position="163"/>
        <end position="220"/>
    </location>
</feature>